<protein>
    <recommendedName>
        <fullName evidence="2">HMA domain-containing protein</fullName>
    </recommendedName>
</protein>
<dbReference type="Gene3D" id="3.30.70.100">
    <property type="match status" value="1"/>
</dbReference>
<dbReference type="Proteomes" id="UP000006727">
    <property type="component" value="Chromosome 20"/>
</dbReference>
<dbReference type="OrthoDB" id="689350at2759"/>
<dbReference type="GeneID" id="112273047"/>
<dbReference type="GO" id="GO:0046872">
    <property type="term" value="F:metal ion binding"/>
    <property type="evidence" value="ECO:0007669"/>
    <property type="project" value="UniProtKB-KW"/>
</dbReference>
<dbReference type="PaxDb" id="3218-PP1S44_315V6.1"/>
<evidence type="ECO:0000259" key="2">
    <source>
        <dbReference type="PROSITE" id="PS50846"/>
    </source>
</evidence>
<proteinExistence type="predicted"/>
<dbReference type="RefSeq" id="XP_024357150.1">
    <property type="nucleotide sequence ID" value="XM_024501382.2"/>
</dbReference>
<organism evidence="3">
    <name type="scientific">Physcomitrium patens</name>
    <name type="common">Spreading-leaved earth moss</name>
    <name type="synonym">Physcomitrella patens</name>
    <dbReference type="NCBI Taxonomy" id="3218"/>
    <lineage>
        <taxon>Eukaryota</taxon>
        <taxon>Viridiplantae</taxon>
        <taxon>Streptophyta</taxon>
        <taxon>Embryophyta</taxon>
        <taxon>Bryophyta</taxon>
        <taxon>Bryophytina</taxon>
        <taxon>Bryopsida</taxon>
        <taxon>Funariidae</taxon>
        <taxon>Funariales</taxon>
        <taxon>Funariaceae</taxon>
        <taxon>Physcomitrium</taxon>
    </lineage>
</organism>
<reference evidence="3 5" key="2">
    <citation type="journal article" date="2018" name="Plant J.">
        <title>The Physcomitrella patens chromosome-scale assembly reveals moss genome structure and evolution.</title>
        <authorList>
            <person name="Lang D."/>
            <person name="Ullrich K.K."/>
            <person name="Murat F."/>
            <person name="Fuchs J."/>
            <person name="Jenkins J."/>
            <person name="Haas F.B."/>
            <person name="Piednoel M."/>
            <person name="Gundlach H."/>
            <person name="Van Bel M."/>
            <person name="Meyberg R."/>
            <person name="Vives C."/>
            <person name="Morata J."/>
            <person name="Symeonidi A."/>
            <person name="Hiss M."/>
            <person name="Muchero W."/>
            <person name="Kamisugi Y."/>
            <person name="Saleh O."/>
            <person name="Blanc G."/>
            <person name="Decker E.L."/>
            <person name="van Gessel N."/>
            <person name="Grimwood J."/>
            <person name="Hayes R.D."/>
            <person name="Graham S.W."/>
            <person name="Gunter L.E."/>
            <person name="McDaniel S.F."/>
            <person name="Hoernstein S.N.W."/>
            <person name="Larsson A."/>
            <person name="Li F.W."/>
            <person name="Perroud P.F."/>
            <person name="Phillips J."/>
            <person name="Ranjan P."/>
            <person name="Rokshar D.S."/>
            <person name="Rothfels C.J."/>
            <person name="Schneider L."/>
            <person name="Shu S."/>
            <person name="Stevenson D.W."/>
            <person name="Thummler F."/>
            <person name="Tillich M."/>
            <person name="Villarreal Aguilar J.C."/>
            <person name="Widiez T."/>
            <person name="Wong G.K."/>
            <person name="Wymore A."/>
            <person name="Zhang Y."/>
            <person name="Zimmer A.D."/>
            <person name="Quatrano R.S."/>
            <person name="Mayer K.F.X."/>
            <person name="Goodstein D."/>
            <person name="Casacuberta J.M."/>
            <person name="Vandepoele K."/>
            <person name="Reski R."/>
            <person name="Cuming A.C."/>
            <person name="Tuskan G.A."/>
            <person name="Maumus F."/>
            <person name="Salse J."/>
            <person name="Schmutz J."/>
            <person name="Rensing S.A."/>
        </authorList>
    </citation>
    <scope>NUCLEOTIDE SEQUENCE [LARGE SCALE GENOMIC DNA]</scope>
    <source>
        <strain evidence="4 5">cv. Gransden 2004</strain>
    </source>
</reference>
<accession>A0A2K1IVQ3</accession>
<dbReference type="EnsemblPlants" id="Pp3c20_18320V3.1">
    <property type="protein sequence ID" value="Pp3c20_18320V3.1"/>
    <property type="gene ID" value="Pp3c20_18320"/>
</dbReference>
<dbReference type="PROSITE" id="PS50846">
    <property type="entry name" value="HMA_2"/>
    <property type="match status" value="1"/>
</dbReference>
<keyword evidence="5" id="KW-1185">Reference proteome</keyword>
<dbReference type="EMBL" id="ABEU02000020">
    <property type="protein sequence ID" value="PNR33357.1"/>
    <property type="molecule type" value="Genomic_DNA"/>
</dbReference>
<feature type="domain" description="HMA" evidence="2">
    <location>
        <begin position="131"/>
        <end position="194"/>
    </location>
</feature>
<keyword evidence="1" id="KW-0479">Metal-binding</keyword>
<dbReference type="CDD" id="cd00371">
    <property type="entry name" value="HMA"/>
    <property type="match status" value="1"/>
</dbReference>
<dbReference type="PANTHER" id="PTHR22814:SF336">
    <property type="entry name" value="HEAVY METAL-ASSOCIATED ISOPRENYLATED PLANT PROTEIN 23"/>
    <property type="match status" value="1"/>
</dbReference>
<name>A0A2K1IVQ3_PHYPA</name>
<dbReference type="Pfam" id="PF00403">
    <property type="entry name" value="HMA"/>
    <property type="match status" value="1"/>
</dbReference>
<evidence type="ECO:0000313" key="3">
    <source>
        <dbReference type="EMBL" id="PNR33357.1"/>
    </source>
</evidence>
<dbReference type="EnsemblPlants" id="Pp3c20_18320V3.2">
    <property type="protein sequence ID" value="Pp3c20_18320V3.2"/>
    <property type="gene ID" value="Pp3c20_18320"/>
</dbReference>
<dbReference type="InterPro" id="IPR036163">
    <property type="entry name" value="HMA_dom_sf"/>
</dbReference>
<dbReference type="AlphaFoldDB" id="A0A2K1IVQ3"/>
<dbReference type="SUPFAM" id="SSF55008">
    <property type="entry name" value="HMA, heavy metal-associated domain"/>
    <property type="match status" value="1"/>
</dbReference>
<reference evidence="4" key="3">
    <citation type="submission" date="2020-12" db="UniProtKB">
        <authorList>
            <consortium name="EnsemblPlants"/>
        </authorList>
    </citation>
    <scope>IDENTIFICATION</scope>
</reference>
<dbReference type="InterPro" id="IPR006121">
    <property type="entry name" value="HMA_dom"/>
</dbReference>
<dbReference type="Gramene" id="Pp3c20_18320V3.1">
    <property type="protein sequence ID" value="Pp3c20_18320V3.1"/>
    <property type="gene ID" value="Pp3c20_18320"/>
</dbReference>
<reference evidence="3 5" key="1">
    <citation type="journal article" date="2008" name="Science">
        <title>The Physcomitrella genome reveals evolutionary insights into the conquest of land by plants.</title>
        <authorList>
            <person name="Rensing S."/>
            <person name="Lang D."/>
            <person name="Zimmer A."/>
            <person name="Terry A."/>
            <person name="Salamov A."/>
            <person name="Shapiro H."/>
            <person name="Nishiyama T."/>
            <person name="Perroud P.-F."/>
            <person name="Lindquist E."/>
            <person name="Kamisugi Y."/>
            <person name="Tanahashi T."/>
            <person name="Sakakibara K."/>
            <person name="Fujita T."/>
            <person name="Oishi K."/>
            <person name="Shin-I T."/>
            <person name="Kuroki Y."/>
            <person name="Toyoda A."/>
            <person name="Suzuki Y."/>
            <person name="Hashimoto A."/>
            <person name="Yamaguchi K."/>
            <person name="Sugano A."/>
            <person name="Kohara Y."/>
            <person name="Fujiyama A."/>
            <person name="Anterola A."/>
            <person name="Aoki S."/>
            <person name="Ashton N."/>
            <person name="Barbazuk W.B."/>
            <person name="Barker E."/>
            <person name="Bennetzen J."/>
            <person name="Bezanilla M."/>
            <person name="Blankenship R."/>
            <person name="Cho S.H."/>
            <person name="Dutcher S."/>
            <person name="Estelle M."/>
            <person name="Fawcett J.A."/>
            <person name="Gundlach H."/>
            <person name="Hanada K."/>
            <person name="Heyl A."/>
            <person name="Hicks K.A."/>
            <person name="Hugh J."/>
            <person name="Lohr M."/>
            <person name="Mayer K."/>
            <person name="Melkozernov A."/>
            <person name="Murata T."/>
            <person name="Nelson D."/>
            <person name="Pils B."/>
            <person name="Prigge M."/>
            <person name="Reiss B."/>
            <person name="Renner T."/>
            <person name="Rombauts S."/>
            <person name="Rushton P."/>
            <person name="Sanderfoot A."/>
            <person name="Schween G."/>
            <person name="Shiu S.-H."/>
            <person name="Stueber K."/>
            <person name="Theodoulou F.L."/>
            <person name="Tu H."/>
            <person name="Van de Peer Y."/>
            <person name="Verrier P.J."/>
            <person name="Waters E."/>
            <person name="Wood A."/>
            <person name="Yang L."/>
            <person name="Cove D."/>
            <person name="Cuming A."/>
            <person name="Hasebe M."/>
            <person name="Lucas S."/>
            <person name="Mishler D.B."/>
            <person name="Reski R."/>
            <person name="Grigoriev I."/>
            <person name="Quatrano R.S."/>
            <person name="Boore J.L."/>
        </authorList>
    </citation>
    <scope>NUCLEOTIDE SEQUENCE [LARGE SCALE GENOMIC DNA]</scope>
    <source>
        <strain evidence="4 5">cv. Gransden 2004</strain>
    </source>
</reference>
<dbReference type="PANTHER" id="PTHR22814">
    <property type="entry name" value="COPPER TRANSPORT PROTEIN ATOX1-RELATED"/>
    <property type="match status" value="1"/>
</dbReference>
<dbReference type="KEGG" id="ppp:112273047"/>
<evidence type="ECO:0000313" key="5">
    <source>
        <dbReference type="Proteomes" id="UP000006727"/>
    </source>
</evidence>
<dbReference type="Gramene" id="Pp3c20_18320V3.2">
    <property type="protein sequence ID" value="Pp3c20_18320V3.2"/>
    <property type="gene ID" value="Pp3c20_18320"/>
</dbReference>
<gene>
    <name evidence="4" type="primary">LOC112273047</name>
    <name evidence="3" type="ORF">PHYPA_025300</name>
</gene>
<sequence length="327" mass="37740">MPNLMSMEDLFYGVPEPTWILPTRDATPPRYLHKEREFLEPPRRPYKPEPPRPVVHYNPRAPVQHDIRPIERLARVHTVPEPVPVATQEEIRKVVEVPTAVPITAPVPTVEPHPPVVTKEIIPPIHRPLIHHPIELRVPMCCEKCIKKVRDRLEDLEGVENVVTDQYNQKVVVYGHVDPARVLNRVKLVKKRSEYWDMTVDYSDEYRRARQAQAEATRAEAVRAETARAEAIKAQTHAKALVAPTSVSEPPRVMVNLPQEHNGPKVTAILPAERESAMPYVVNPRHHSERYVSPPRASRREMFAEPRRGMRRPEFYSDRHPDAYTVY</sequence>
<evidence type="ECO:0000313" key="4">
    <source>
        <dbReference type="EnsemblPlants" id="Pp3c20_18320V3.1"/>
    </source>
</evidence>
<evidence type="ECO:0000256" key="1">
    <source>
        <dbReference type="ARBA" id="ARBA00022723"/>
    </source>
</evidence>